<name>A0A9W6S1M6_9ACTN</name>
<evidence type="ECO:0008006" key="11">
    <source>
        <dbReference type="Google" id="ProtNLM"/>
    </source>
</evidence>
<feature type="transmembrane region" description="Helical" evidence="8">
    <location>
        <begin position="207"/>
        <end position="225"/>
    </location>
</feature>
<keyword evidence="2" id="KW-1003">Cell membrane</keyword>
<evidence type="ECO:0000256" key="1">
    <source>
        <dbReference type="ARBA" id="ARBA00004651"/>
    </source>
</evidence>
<accession>A0A9W6S1M6</accession>
<comment type="subcellular location">
    <subcellularLocation>
        <location evidence="1">Cell membrane</location>
        <topology evidence="1">Multi-pass membrane protein</topology>
    </subcellularLocation>
</comment>
<feature type="transmembrane region" description="Helical" evidence="8">
    <location>
        <begin position="132"/>
        <end position="148"/>
    </location>
</feature>
<gene>
    <name evidence="9" type="ORF">Airi02_035220</name>
</gene>
<evidence type="ECO:0000313" key="10">
    <source>
        <dbReference type="Proteomes" id="UP001165074"/>
    </source>
</evidence>
<feature type="transmembrane region" description="Helical" evidence="8">
    <location>
        <begin position="180"/>
        <end position="201"/>
    </location>
</feature>
<keyword evidence="5 8" id="KW-1133">Transmembrane helix</keyword>
<keyword evidence="6 8" id="KW-0472">Membrane</keyword>
<dbReference type="Pfam" id="PF09594">
    <property type="entry name" value="GT87"/>
    <property type="match status" value="1"/>
</dbReference>
<evidence type="ECO:0000256" key="3">
    <source>
        <dbReference type="ARBA" id="ARBA00022679"/>
    </source>
</evidence>
<evidence type="ECO:0000256" key="2">
    <source>
        <dbReference type="ARBA" id="ARBA00022475"/>
    </source>
</evidence>
<feature type="transmembrane region" description="Helical" evidence="8">
    <location>
        <begin position="377"/>
        <end position="398"/>
    </location>
</feature>
<evidence type="ECO:0000256" key="5">
    <source>
        <dbReference type="ARBA" id="ARBA00022989"/>
    </source>
</evidence>
<evidence type="ECO:0000256" key="6">
    <source>
        <dbReference type="ARBA" id="ARBA00023136"/>
    </source>
</evidence>
<feature type="transmembrane region" description="Helical" evidence="8">
    <location>
        <begin position="105"/>
        <end position="125"/>
    </location>
</feature>
<dbReference type="AlphaFoldDB" id="A0A9W6S1M6"/>
<reference evidence="9" key="1">
    <citation type="submission" date="2023-03" db="EMBL/GenBank/DDBJ databases">
        <title>Actinoallomurus iriomotensis NBRC 103684.</title>
        <authorList>
            <person name="Ichikawa N."/>
            <person name="Sato H."/>
            <person name="Tonouchi N."/>
        </authorList>
    </citation>
    <scope>NUCLEOTIDE SEQUENCE</scope>
    <source>
        <strain evidence="9">NBRC 103684</strain>
    </source>
</reference>
<proteinExistence type="inferred from homology"/>
<evidence type="ECO:0000256" key="4">
    <source>
        <dbReference type="ARBA" id="ARBA00022692"/>
    </source>
</evidence>
<dbReference type="InterPro" id="IPR018584">
    <property type="entry name" value="GT87"/>
</dbReference>
<dbReference type="Proteomes" id="UP001165074">
    <property type="component" value="Unassembled WGS sequence"/>
</dbReference>
<evidence type="ECO:0000256" key="8">
    <source>
        <dbReference type="SAM" id="Phobius"/>
    </source>
</evidence>
<keyword evidence="3" id="KW-0808">Transferase</keyword>
<keyword evidence="4 8" id="KW-0812">Transmembrane</keyword>
<dbReference type="RefSeq" id="WP_285572603.1">
    <property type="nucleotide sequence ID" value="NZ_BSTK01000004.1"/>
</dbReference>
<evidence type="ECO:0000313" key="9">
    <source>
        <dbReference type="EMBL" id="GLY85593.1"/>
    </source>
</evidence>
<feature type="transmembrane region" description="Helical" evidence="8">
    <location>
        <begin position="272"/>
        <end position="293"/>
    </location>
</feature>
<organism evidence="9 10">
    <name type="scientific">Actinoallomurus iriomotensis</name>
    <dbReference type="NCBI Taxonomy" id="478107"/>
    <lineage>
        <taxon>Bacteria</taxon>
        <taxon>Bacillati</taxon>
        <taxon>Actinomycetota</taxon>
        <taxon>Actinomycetes</taxon>
        <taxon>Streptosporangiales</taxon>
        <taxon>Thermomonosporaceae</taxon>
        <taxon>Actinoallomurus</taxon>
    </lineage>
</organism>
<feature type="transmembrane region" description="Helical" evidence="8">
    <location>
        <begin position="344"/>
        <end position="365"/>
    </location>
</feature>
<comment type="similarity">
    <text evidence="7">Belongs to the glycosyltransferase 87 family.</text>
</comment>
<evidence type="ECO:0000256" key="7">
    <source>
        <dbReference type="ARBA" id="ARBA00024033"/>
    </source>
</evidence>
<dbReference type="GO" id="GO:0005886">
    <property type="term" value="C:plasma membrane"/>
    <property type="evidence" value="ECO:0007669"/>
    <property type="project" value="UniProtKB-SubCell"/>
</dbReference>
<dbReference type="GO" id="GO:0016758">
    <property type="term" value="F:hexosyltransferase activity"/>
    <property type="evidence" value="ECO:0007669"/>
    <property type="project" value="InterPro"/>
</dbReference>
<protein>
    <recommendedName>
        <fullName evidence="11">Alpha-1,2-mannosyltransferase</fullName>
    </recommendedName>
</protein>
<sequence>MTQEAPARTVVSRRPRRTPALPSLALAALVAVAAVAVHRATGRYWGDLTVYRAGASAAIAGDGRVYGVVLHDVVQGMDMPFTYPPFAALLLAPLAWMGMDAAIAVWTFCTVLALAAVVWVTLGLLGRFGHRPALTVAGTVLALPMFPVSGHLQAGQVGLFLMLAVLLDLTGAGERRWRGLGVGVAAGIKLTPLIFVVYLLVTRRFRAAATSTAVFLATVAIGFAWRPADSSRFWSGAFADASRVATDPRMICDQSLRAALARLTDSASPDTLVWLTAAAVTGAGGLAVAVWATRSGEPLLGLLACGITGVLVSPVSWHHHWVWAVPALMLLADRAWRANSRTGLAVAGLVWLAFVLSTSFALARIQGWDLHLHGWMLVYSNLYVLLGLAALAAVPFYLRAPR</sequence>
<keyword evidence="10" id="KW-1185">Reference proteome</keyword>
<feature type="transmembrane region" description="Helical" evidence="8">
    <location>
        <begin position="299"/>
        <end position="332"/>
    </location>
</feature>
<comment type="caution">
    <text evidence="9">The sequence shown here is derived from an EMBL/GenBank/DDBJ whole genome shotgun (WGS) entry which is preliminary data.</text>
</comment>
<dbReference type="EMBL" id="BSTK01000004">
    <property type="protein sequence ID" value="GLY85593.1"/>
    <property type="molecule type" value="Genomic_DNA"/>
</dbReference>